<organism evidence="1 2">
    <name type="scientific">Streptomyces rimosus subsp. rimosus (strain ATCC 10970 / DSM 40260 / JCM 4667 / NRRL 2234)</name>
    <dbReference type="NCBI Taxonomy" id="1265868"/>
    <lineage>
        <taxon>Bacteria</taxon>
        <taxon>Bacillati</taxon>
        <taxon>Actinomycetota</taxon>
        <taxon>Actinomycetes</taxon>
        <taxon>Kitasatosporales</taxon>
        <taxon>Streptomycetaceae</taxon>
        <taxon>Streptomyces</taxon>
    </lineage>
</organism>
<dbReference type="InterPro" id="IPR010982">
    <property type="entry name" value="Lambda_DNA-bd_dom_sf"/>
</dbReference>
<proteinExistence type="predicted"/>
<dbReference type="RefSeq" id="WP_003981159.1">
    <property type="nucleotide sequence ID" value="NZ_CP048261.1"/>
</dbReference>
<reference evidence="1" key="3">
    <citation type="journal article" date="2021" name="bioRxiv">
        <title>Bilateral symmetry of linear streptomycete chromosomes.</title>
        <authorList>
            <person name="Algora-Gallardo L."/>
            <person name="Schniete J.K."/>
            <person name="Mark D.R."/>
            <person name="Hunter I.S."/>
            <person name="Herron P.R."/>
        </authorList>
    </citation>
    <scope>NUCLEOTIDE SEQUENCE</scope>
    <source>
        <strain evidence="1">ATCC 10970</strain>
    </source>
</reference>
<dbReference type="AlphaFoldDB" id="L8EY73"/>
<dbReference type="InterPro" id="IPR001387">
    <property type="entry name" value="Cro/C1-type_HTH"/>
</dbReference>
<evidence type="ECO:0000313" key="1">
    <source>
        <dbReference type="EMBL" id="QST80727.1"/>
    </source>
</evidence>
<accession>L8EY73</accession>
<reference evidence="1" key="1">
    <citation type="submission" date="2012-12" db="EMBL/GenBank/DDBJ databases">
        <authorList>
            <person name="Pethick F.E."/>
            <person name="MacFadyen A.C."/>
            <person name="Tang Z."/>
            <person name="Sangal V."/>
            <person name="Tze-Tze L."/>
            <person name="Chu J."/>
            <person name="Guo M."/>
            <person name="Kirby R."/>
            <person name="Hoskisson P.A."/>
            <person name="Herron P.R."/>
            <person name="Hunter I.S."/>
        </authorList>
    </citation>
    <scope>NUCLEOTIDE SEQUENCE</scope>
    <source>
        <strain evidence="1">ATCC 10970</strain>
    </source>
</reference>
<dbReference type="Proteomes" id="UP000011074">
    <property type="component" value="Chromosome"/>
</dbReference>
<dbReference type="Gene3D" id="1.10.260.40">
    <property type="entry name" value="lambda repressor-like DNA-binding domains"/>
    <property type="match status" value="1"/>
</dbReference>
<dbReference type="EMBL" id="CP048261">
    <property type="protein sequence ID" value="QST80727.1"/>
    <property type="molecule type" value="Genomic_DNA"/>
</dbReference>
<protein>
    <submittedName>
        <fullName evidence="1">Helix-turn-helix transcriptional regulator</fullName>
    </submittedName>
</protein>
<evidence type="ECO:0000313" key="2">
    <source>
        <dbReference type="Proteomes" id="UP000011074"/>
    </source>
</evidence>
<name>L8EY73_STRR1</name>
<sequence>MNHDPRAWEALGRAIRDDRQRQGLSREELAQRVVERGAKITTRTLGSIERGVVPKRGEKPPTLEAAVAALGWAAGDADRILQGEDPRSVLGQAAPASPRAHALELLPKVYEFSRTAVAAGADPGMRDRFDRLAQQLVESVPSERDVSAAYGLAAYRPHAAGEGVPQDDADRIFEAMGRDA</sequence>
<dbReference type="GeneID" id="66854587"/>
<dbReference type="CDD" id="cd00093">
    <property type="entry name" value="HTH_XRE"/>
    <property type="match status" value="1"/>
</dbReference>
<gene>
    <name evidence="1" type="ORF">SRIM_011570</name>
</gene>
<dbReference type="GO" id="GO:0003677">
    <property type="term" value="F:DNA binding"/>
    <property type="evidence" value="ECO:0007669"/>
    <property type="project" value="InterPro"/>
</dbReference>
<reference evidence="1" key="2">
    <citation type="submission" date="2020-01" db="EMBL/GenBank/DDBJ databases">
        <authorList>
            <person name="Algora L."/>
            <person name="Schniete J.K."/>
            <person name="MacFadyen A."/>
            <person name="Hoskisson P.A."/>
            <person name="Hunter I.S."/>
            <person name="Herron P.R."/>
        </authorList>
    </citation>
    <scope>NUCLEOTIDE SEQUENCE</scope>
    <source>
        <strain evidence="1">ATCC 10970</strain>
    </source>
</reference>